<evidence type="ECO:0000256" key="4">
    <source>
        <dbReference type="ARBA" id="ARBA00023136"/>
    </source>
</evidence>
<feature type="transmembrane region" description="Helical" evidence="5">
    <location>
        <begin position="48"/>
        <end position="65"/>
    </location>
</feature>
<reference evidence="7 8" key="1">
    <citation type="journal article" date="2016" name="Int. J. Syst. Evol. Microbiol.">
        <title>Oceanobacillus halophilus sp. nov., a novel moderately halophilic bacterium from a hypersaline lake.</title>
        <authorList>
            <person name="Amoozegar M.A."/>
            <person name="Bagheri M."/>
            <person name="Makhdoumi A."/>
            <person name="Nikou M.M."/>
            <person name="Fazeli S.A.S."/>
            <person name="Schumann P."/>
            <person name="Sproer C."/>
            <person name="Sanchez-Porro C."/>
            <person name="Ventosa A."/>
        </authorList>
    </citation>
    <scope>NUCLEOTIDE SEQUENCE [LARGE SCALE GENOMIC DNA]</scope>
    <source>
        <strain evidence="7 8">DSM 23996</strain>
    </source>
</reference>
<keyword evidence="4 5" id="KW-0472">Membrane</keyword>
<keyword evidence="8" id="KW-1185">Reference proteome</keyword>
<dbReference type="GO" id="GO:0055085">
    <property type="term" value="P:transmembrane transport"/>
    <property type="evidence" value="ECO:0007669"/>
    <property type="project" value="InterPro"/>
</dbReference>
<dbReference type="GO" id="GO:0016020">
    <property type="term" value="C:membrane"/>
    <property type="evidence" value="ECO:0007669"/>
    <property type="project" value="UniProtKB-SubCell"/>
</dbReference>
<evidence type="ECO:0000256" key="3">
    <source>
        <dbReference type="ARBA" id="ARBA00022989"/>
    </source>
</evidence>
<dbReference type="OrthoDB" id="9771198at2"/>
<feature type="transmembrane region" description="Helical" evidence="5">
    <location>
        <begin position="77"/>
        <end position="110"/>
    </location>
</feature>
<dbReference type="EMBL" id="RBZP01000003">
    <property type="protein sequence ID" value="RKQ34718.1"/>
    <property type="molecule type" value="Genomic_DNA"/>
</dbReference>
<dbReference type="RefSeq" id="WP_121203751.1">
    <property type="nucleotide sequence ID" value="NZ_RBZP01000003.1"/>
</dbReference>
<dbReference type="AlphaFoldDB" id="A0A495A503"/>
<name>A0A495A503_9BACI</name>
<protein>
    <submittedName>
        <fullName evidence="7">Sulfate permease</fullName>
    </submittedName>
</protein>
<evidence type="ECO:0000256" key="2">
    <source>
        <dbReference type="ARBA" id="ARBA00022692"/>
    </source>
</evidence>
<dbReference type="PROSITE" id="PS50801">
    <property type="entry name" value="STAS"/>
    <property type="match status" value="1"/>
</dbReference>
<sequence length="589" mass="63929">MKGLLTERFNGYSLGNFQKDLLSGVIVGIIAIPLAMAFAIASGVKPEYGIYTACIAGILISVFGGSKYQIGGPTGAFVPILLGIVITYGYADLLLAGLLAGIMLCLMGLFKIGTLIKYIPRPVTIGFTSGIAVIIFTGQIANFLGLSNIEKHERFLDNMKEIFLHLNTTSLYSVITAFVCLVVILITPKLFPKVPGSIIGLIVSTVFAMIFFKDHIATISTTYGNIPSELPSFQFPEITWERIQRLIVPAFVIAALGGIESLLSAVVADGMTNSKHNSNRELMGQGIANIVTPLFGGIPATGAIARTATNIKSGATSRMSGVIHGVFVLLTVLIFAPYASHIPLASMAPVLMIVAWNMAERKQFAHLLKMKTGDSLILLVTFLLTVFTSITTAVLIGLILALVLFAKRMSNLLVVSKVLPDHTQSKQTVQSHVVNDAHDCPQISIYTIEGPLFFGAAQVFEQRVMETIHYKPKVLILRMGKVPFMDATGEANFQNIVQHFKKNGGILLVSGVVPELKERLKLSGLYKEIGEEYFFDRTGEAITYALQEINHNKCLGCKHFAFHECESLSQSGTIGKSIVREKDLEIVGK</sequence>
<comment type="subcellular location">
    <subcellularLocation>
        <location evidence="1">Membrane</location>
        <topology evidence="1">Multi-pass membrane protein</topology>
    </subcellularLocation>
</comment>
<feature type="transmembrane region" description="Helical" evidence="5">
    <location>
        <begin position="287"/>
        <end position="305"/>
    </location>
</feature>
<feature type="transmembrane region" description="Helical" evidence="5">
    <location>
        <begin position="376"/>
        <end position="405"/>
    </location>
</feature>
<dbReference type="Pfam" id="PF00916">
    <property type="entry name" value="Sulfate_transp"/>
    <property type="match status" value="1"/>
</dbReference>
<dbReference type="Gene3D" id="3.30.750.24">
    <property type="entry name" value="STAS domain"/>
    <property type="match status" value="1"/>
</dbReference>
<keyword evidence="3 5" id="KW-1133">Transmembrane helix</keyword>
<gene>
    <name evidence="7" type="primary">sulP</name>
    <name evidence="7" type="ORF">D8M06_07320</name>
</gene>
<feature type="transmembrane region" description="Helical" evidence="5">
    <location>
        <begin position="246"/>
        <end position="267"/>
    </location>
</feature>
<dbReference type="InterPro" id="IPR001902">
    <property type="entry name" value="SLC26A/SulP_fam"/>
</dbReference>
<feature type="transmembrane region" description="Helical" evidence="5">
    <location>
        <begin position="170"/>
        <end position="188"/>
    </location>
</feature>
<dbReference type="CDD" id="cd07042">
    <property type="entry name" value="STAS_SulP_like_sulfate_transporter"/>
    <property type="match status" value="1"/>
</dbReference>
<evidence type="ECO:0000313" key="8">
    <source>
        <dbReference type="Proteomes" id="UP000269301"/>
    </source>
</evidence>
<dbReference type="InterPro" id="IPR036513">
    <property type="entry name" value="STAS_dom_sf"/>
</dbReference>
<dbReference type="InterPro" id="IPR011547">
    <property type="entry name" value="SLC26A/SulP_dom"/>
</dbReference>
<dbReference type="Proteomes" id="UP000269301">
    <property type="component" value="Unassembled WGS sequence"/>
</dbReference>
<keyword evidence="2 5" id="KW-0812">Transmembrane</keyword>
<feature type="domain" description="STAS" evidence="6">
    <location>
        <begin position="441"/>
        <end position="545"/>
    </location>
</feature>
<evidence type="ECO:0000259" key="6">
    <source>
        <dbReference type="PROSITE" id="PS50801"/>
    </source>
</evidence>
<dbReference type="InterPro" id="IPR002645">
    <property type="entry name" value="STAS_dom"/>
</dbReference>
<dbReference type="PANTHER" id="PTHR11814">
    <property type="entry name" value="SULFATE TRANSPORTER"/>
    <property type="match status" value="1"/>
</dbReference>
<organism evidence="7 8">
    <name type="scientific">Oceanobacillus halophilus</name>
    <dbReference type="NCBI Taxonomy" id="930130"/>
    <lineage>
        <taxon>Bacteria</taxon>
        <taxon>Bacillati</taxon>
        <taxon>Bacillota</taxon>
        <taxon>Bacilli</taxon>
        <taxon>Bacillales</taxon>
        <taxon>Bacillaceae</taxon>
        <taxon>Oceanobacillus</taxon>
    </lineage>
</organism>
<dbReference type="Pfam" id="PF01740">
    <property type="entry name" value="STAS"/>
    <property type="match status" value="1"/>
</dbReference>
<evidence type="ECO:0000256" key="1">
    <source>
        <dbReference type="ARBA" id="ARBA00004141"/>
    </source>
</evidence>
<comment type="caution">
    <text evidence="7">The sequence shown here is derived from an EMBL/GenBank/DDBJ whole genome shotgun (WGS) entry which is preliminary data.</text>
</comment>
<feature type="transmembrane region" description="Helical" evidence="5">
    <location>
        <begin position="326"/>
        <end position="356"/>
    </location>
</feature>
<dbReference type="NCBIfam" id="TIGR00815">
    <property type="entry name" value="sulP"/>
    <property type="match status" value="1"/>
</dbReference>
<feature type="transmembrane region" description="Helical" evidence="5">
    <location>
        <begin position="130"/>
        <end position="149"/>
    </location>
</feature>
<feature type="transmembrane region" description="Helical" evidence="5">
    <location>
        <begin position="194"/>
        <end position="212"/>
    </location>
</feature>
<evidence type="ECO:0000256" key="5">
    <source>
        <dbReference type="SAM" id="Phobius"/>
    </source>
</evidence>
<evidence type="ECO:0000313" key="7">
    <source>
        <dbReference type="EMBL" id="RKQ34718.1"/>
    </source>
</evidence>
<proteinExistence type="predicted"/>
<feature type="transmembrane region" description="Helical" evidence="5">
    <location>
        <begin position="21"/>
        <end position="42"/>
    </location>
</feature>
<accession>A0A495A503</accession>
<dbReference type="SUPFAM" id="SSF52091">
    <property type="entry name" value="SpoIIaa-like"/>
    <property type="match status" value="1"/>
</dbReference>